<organism evidence="1 2">
    <name type="scientific">Ensete ventricosum</name>
    <name type="common">Abyssinian banana</name>
    <name type="synonym">Musa ensete</name>
    <dbReference type="NCBI Taxonomy" id="4639"/>
    <lineage>
        <taxon>Eukaryota</taxon>
        <taxon>Viridiplantae</taxon>
        <taxon>Streptophyta</taxon>
        <taxon>Embryophyta</taxon>
        <taxon>Tracheophyta</taxon>
        <taxon>Spermatophyta</taxon>
        <taxon>Magnoliopsida</taxon>
        <taxon>Liliopsida</taxon>
        <taxon>Zingiberales</taxon>
        <taxon>Musaceae</taxon>
        <taxon>Ensete</taxon>
    </lineage>
</organism>
<comment type="caution">
    <text evidence="1">The sequence shown here is derived from an EMBL/GenBank/DDBJ whole genome shotgun (WGS) entry which is preliminary data.</text>
</comment>
<sequence>MRLGTHLECVRSSLRVSGACQDSAREFTERRLRLARRLLGAAESQRVVQFGIRKVKGITFSGFPTAKSSVSDGCTATAQDFE</sequence>
<accession>A0A426Y1M0</accession>
<evidence type="ECO:0000313" key="1">
    <source>
        <dbReference type="EMBL" id="RRT45659.1"/>
    </source>
</evidence>
<dbReference type="Proteomes" id="UP000287651">
    <property type="component" value="Unassembled WGS sequence"/>
</dbReference>
<dbReference type="EMBL" id="AMZH03015692">
    <property type="protein sequence ID" value="RRT45659.1"/>
    <property type="molecule type" value="Genomic_DNA"/>
</dbReference>
<reference evidence="1 2" key="1">
    <citation type="journal article" date="2014" name="Agronomy (Basel)">
        <title>A Draft Genome Sequence for Ensete ventricosum, the Drought-Tolerant Tree Against Hunger.</title>
        <authorList>
            <person name="Harrison J."/>
            <person name="Moore K.A."/>
            <person name="Paszkiewicz K."/>
            <person name="Jones T."/>
            <person name="Grant M."/>
            <person name="Ambacheew D."/>
            <person name="Muzemil S."/>
            <person name="Studholme D.J."/>
        </authorList>
    </citation>
    <scope>NUCLEOTIDE SEQUENCE [LARGE SCALE GENOMIC DNA]</scope>
</reference>
<proteinExistence type="predicted"/>
<dbReference type="AlphaFoldDB" id="A0A426Y1M0"/>
<evidence type="ECO:0000313" key="2">
    <source>
        <dbReference type="Proteomes" id="UP000287651"/>
    </source>
</evidence>
<gene>
    <name evidence="1" type="ORF">B296_00028627</name>
</gene>
<protein>
    <submittedName>
        <fullName evidence="1">Uncharacterized protein</fullName>
    </submittedName>
</protein>
<name>A0A426Y1M0_ENSVE</name>